<proteinExistence type="predicted"/>
<comment type="caution">
    <text evidence="1">The sequence shown here is derived from an EMBL/GenBank/DDBJ whole genome shotgun (WGS) entry which is preliminary data.</text>
</comment>
<keyword evidence="2" id="KW-1185">Reference proteome</keyword>
<gene>
    <name evidence="1" type="ORF">GPAL_2765</name>
</gene>
<accession>K6Z070</accession>
<protein>
    <submittedName>
        <fullName evidence="1">Uncharacterized protein</fullName>
    </submittedName>
</protein>
<evidence type="ECO:0000313" key="1">
    <source>
        <dbReference type="EMBL" id="GAC29616.1"/>
    </source>
</evidence>
<sequence length="65" mass="7056">MMKRILKKNLQNLKAVSASLLSLTLTNAIVADCRKVFGTVLSTYASTEATTLSSLSADIMRAHKE</sequence>
<dbReference type="STRING" id="1121922.GCA_000428905_01050"/>
<dbReference type="Proteomes" id="UP000006251">
    <property type="component" value="Unassembled WGS sequence"/>
</dbReference>
<dbReference type="AlphaFoldDB" id="K6Z070"/>
<organism evidence="1 2">
    <name type="scientific">Brumicola pallidula DSM 14239 = ACAM 615</name>
    <dbReference type="NCBI Taxonomy" id="1121922"/>
    <lineage>
        <taxon>Bacteria</taxon>
        <taxon>Pseudomonadati</taxon>
        <taxon>Pseudomonadota</taxon>
        <taxon>Gammaproteobacteria</taxon>
        <taxon>Alteromonadales</taxon>
        <taxon>Alteromonadaceae</taxon>
        <taxon>Brumicola</taxon>
    </lineage>
</organism>
<dbReference type="EMBL" id="BAEQ01000048">
    <property type="protein sequence ID" value="GAC29616.1"/>
    <property type="molecule type" value="Genomic_DNA"/>
</dbReference>
<name>K6Z070_9ALTE</name>
<reference evidence="2" key="1">
    <citation type="journal article" date="2014" name="Environ. Microbiol.">
        <title>Comparative genomics of the marine bacterial genus Glaciecola reveals the high degree of genomic diversity and genomic characteristic for cold adaptation.</title>
        <authorList>
            <person name="Qin Q.L."/>
            <person name="Xie B.B."/>
            <person name="Yu Y."/>
            <person name="Shu Y.L."/>
            <person name="Rong J.C."/>
            <person name="Zhang Y.J."/>
            <person name="Zhao D.L."/>
            <person name="Chen X.L."/>
            <person name="Zhang X.Y."/>
            <person name="Chen B."/>
            <person name="Zhou B.C."/>
            <person name="Zhang Y.Z."/>
        </authorList>
    </citation>
    <scope>NUCLEOTIDE SEQUENCE [LARGE SCALE GENOMIC DNA]</scope>
    <source>
        <strain evidence="2">ACAM 615</strain>
    </source>
</reference>
<evidence type="ECO:0000313" key="2">
    <source>
        <dbReference type="Proteomes" id="UP000006251"/>
    </source>
</evidence>